<protein>
    <submittedName>
        <fullName evidence="5">Defensin-like protein 5</fullName>
    </submittedName>
</protein>
<dbReference type="GO" id="GO:0006952">
    <property type="term" value="P:defense response"/>
    <property type="evidence" value="ECO:0007669"/>
    <property type="project" value="InterPro"/>
</dbReference>
<dbReference type="SMART" id="SM00505">
    <property type="entry name" value="Knot1"/>
    <property type="match status" value="1"/>
</dbReference>
<feature type="chain" id="PRO_5018626900" evidence="3">
    <location>
        <begin position="24"/>
        <end position="80"/>
    </location>
</feature>
<dbReference type="Proteomes" id="UP000283530">
    <property type="component" value="Unassembled WGS sequence"/>
</dbReference>
<keyword evidence="6" id="KW-1185">Reference proteome</keyword>
<feature type="domain" description="Knottins-like" evidence="4">
    <location>
        <begin position="35"/>
        <end position="80"/>
    </location>
</feature>
<dbReference type="CDD" id="cd00107">
    <property type="entry name" value="Knot1"/>
    <property type="match status" value="1"/>
</dbReference>
<keyword evidence="2" id="KW-1015">Disulfide bond</keyword>
<dbReference type="PANTHER" id="PTHR33147">
    <property type="entry name" value="DEFENSIN-LIKE PROTEIN 1"/>
    <property type="match status" value="1"/>
</dbReference>
<dbReference type="Gene3D" id="3.30.30.10">
    <property type="entry name" value="Knottin, scorpion toxin-like"/>
    <property type="match status" value="1"/>
</dbReference>
<gene>
    <name evidence="5" type="ORF">CKAN_00709500</name>
</gene>
<sequence>MALVKKSPIFYLILLCFLVIVSAMEIAVTRVEAATCESPSKHFNGLCIRSSNCASICHGEHFTDGRCQGVRRRCMCLKPC</sequence>
<organism evidence="5 6">
    <name type="scientific">Cinnamomum micranthum f. kanehirae</name>
    <dbReference type="NCBI Taxonomy" id="337451"/>
    <lineage>
        <taxon>Eukaryota</taxon>
        <taxon>Viridiplantae</taxon>
        <taxon>Streptophyta</taxon>
        <taxon>Embryophyta</taxon>
        <taxon>Tracheophyta</taxon>
        <taxon>Spermatophyta</taxon>
        <taxon>Magnoliopsida</taxon>
        <taxon>Magnoliidae</taxon>
        <taxon>Laurales</taxon>
        <taxon>Lauraceae</taxon>
        <taxon>Cinnamomum</taxon>
    </lineage>
</organism>
<dbReference type="OrthoDB" id="683455at2759"/>
<dbReference type="PANTHER" id="PTHR33147:SF39">
    <property type="entry name" value="DRO1 PROTEIN-RELATED"/>
    <property type="match status" value="1"/>
</dbReference>
<reference evidence="5 6" key="1">
    <citation type="journal article" date="2019" name="Nat. Plants">
        <title>Stout camphor tree genome fills gaps in understanding of flowering plant genome evolution.</title>
        <authorList>
            <person name="Chaw S.M."/>
            <person name="Liu Y.C."/>
            <person name="Wu Y.W."/>
            <person name="Wang H.Y."/>
            <person name="Lin C.I."/>
            <person name="Wu C.S."/>
            <person name="Ke H.M."/>
            <person name="Chang L.Y."/>
            <person name="Hsu C.Y."/>
            <person name="Yang H.T."/>
            <person name="Sudianto E."/>
            <person name="Hsu M.H."/>
            <person name="Wu K.P."/>
            <person name="Wang L.N."/>
            <person name="Leebens-Mack J.H."/>
            <person name="Tsai I.J."/>
        </authorList>
    </citation>
    <scope>NUCLEOTIDE SEQUENCE [LARGE SCALE GENOMIC DNA]</scope>
    <source>
        <strain evidence="6">cv. Chaw 1501</strain>
        <tissue evidence="5">Young leaves</tissue>
    </source>
</reference>
<dbReference type="Pfam" id="PF00304">
    <property type="entry name" value="Gamma-thionin"/>
    <property type="match status" value="1"/>
</dbReference>
<evidence type="ECO:0000313" key="6">
    <source>
        <dbReference type="Proteomes" id="UP000283530"/>
    </source>
</evidence>
<accession>A0A3S3MRZ3</accession>
<dbReference type="InterPro" id="IPR008176">
    <property type="entry name" value="Defensin_plant"/>
</dbReference>
<feature type="signal peptide" evidence="3">
    <location>
        <begin position="1"/>
        <end position="23"/>
    </location>
</feature>
<evidence type="ECO:0000256" key="3">
    <source>
        <dbReference type="SAM" id="SignalP"/>
    </source>
</evidence>
<dbReference type="InterPro" id="IPR003614">
    <property type="entry name" value="Knottins"/>
</dbReference>
<dbReference type="STRING" id="337451.A0A3S3MRZ3"/>
<dbReference type="AlphaFoldDB" id="A0A3S3MRZ3"/>
<comment type="caution">
    <text evidence="5">The sequence shown here is derived from an EMBL/GenBank/DDBJ whole genome shotgun (WGS) entry which is preliminary data.</text>
</comment>
<evidence type="ECO:0000259" key="4">
    <source>
        <dbReference type="SMART" id="SM00505"/>
    </source>
</evidence>
<dbReference type="SUPFAM" id="SSF57095">
    <property type="entry name" value="Scorpion toxin-like"/>
    <property type="match status" value="1"/>
</dbReference>
<evidence type="ECO:0000256" key="1">
    <source>
        <dbReference type="ARBA" id="ARBA00022729"/>
    </source>
</evidence>
<keyword evidence="1 3" id="KW-0732">Signal</keyword>
<dbReference type="EMBL" id="QPKB01000003">
    <property type="protein sequence ID" value="RWR78556.1"/>
    <property type="molecule type" value="Genomic_DNA"/>
</dbReference>
<dbReference type="PROSITE" id="PS00940">
    <property type="entry name" value="GAMMA_THIONIN"/>
    <property type="match status" value="1"/>
</dbReference>
<evidence type="ECO:0000256" key="2">
    <source>
        <dbReference type="ARBA" id="ARBA00023157"/>
    </source>
</evidence>
<name>A0A3S3MRZ3_9MAGN</name>
<proteinExistence type="predicted"/>
<dbReference type="InterPro" id="IPR036574">
    <property type="entry name" value="Scorpion_toxin-like_sf"/>
</dbReference>
<dbReference type="PRINTS" id="PR00288">
    <property type="entry name" value="PUROTHIONIN"/>
</dbReference>
<evidence type="ECO:0000313" key="5">
    <source>
        <dbReference type="EMBL" id="RWR78556.1"/>
    </source>
</evidence>